<evidence type="ECO:0000256" key="6">
    <source>
        <dbReference type="ARBA" id="ARBA00022777"/>
    </source>
</evidence>
<dbReference type="OrthoDB" id="9777714at2"/>
<dbReference type="SUPFAM" id="SSF55874">
    <property type="entry name" value="ATPase domain of HSP90 chaperone/DNA topoisomerase II/histidine kinase"/>
    <property type="match status" value="1"/>
</dbReference>
<evidence type="ECO:0000256" key="2">
    <source>
        <dbReference type="ARBA" id="ARBA00012438"/>
    </source>
</evidence>
<dbReference type="PROSITE" id="PS50109">
    <property type="entry name" value="HIS_KIN"/>
    <property type="match status" value="1"/>
</dbReference>
<dbReference type="AlphaFoldDB" id="S7T988"/>
<dbReference type="SMART" id="SM00388">
    <property type="entry name" value="HisKA"/>
    <property type="match status" value="1"/>
</dbReference>
<dbReference type="CDD" id="cd18773">
    <property type="entry name" value="PDC1_HK_sensor"/>
    <property type="match status" value="1"/>
</dbReference>
<dbReference type="InterPro" id="IPR005467">
    <property type="entry name" value="His_kinase_dom"/>
</dbReference>
<dbReference type="EC" id="2.7.13.3" evidence="2"/>
<dbReference type="Pfam" id="PF02518">
    <property type="entry name" value="HATPase_c"/>
    <property type="match status" value="1"/>
</dbReference>
<dbReference type="eggNOG" id="COG4191">
    <property type="taxonomic scope" value="Bacteria"/>
</dbReference>
<dbReference type="CDD" id="cd18774">
    <property type="entry name" value="PDC2_HK_sensor"/>
    <property type="match status" value="1"/>
</dbReference>
<keyword evidence="8" id="KW-0902">Two-component regulatory system</keyword>
<dbReference type="Gene3D" id="3.30.450.20">
    <property type="entry name" value="PAS domain"/>
    <property type="match status" value="1"/>
</dbReference>
<dbReference type="FunFam" id="3.30.565.10:FF:000006">
    <property type="entry name" value="Sensor histidine kinase WalK"/>
    <property type="match status" value="1"/>
</dbReference>
<dbReference type="PANTHER" id="PTHR43065">
    <property type="entry name" value="SENSOR HISTIDINE KINASE"/>
    <property type="match status" value="1"/>
</dbReference>
<dbReference type="PRINTS" id="PR00344">
    <property type="entry name" value="BCTRLSENSOR"/>
</dbReference>
<accession>S7T988</accession>
<keyword evidence="12" id="KW-1185">Reference proteome</keyword>
<dbReference type="InterPro" id="IPR003594">
    <property type="entry name" value="HATPase_dom"/>
</dbReference>
<keyword evidence="7" id="KW-0067">ATP-binding</keyword>
<feature type="transmembrane region" description="Helical" evidence="9">
    <location>
        <begin position="12"/>
        <end position="37"/>
    </location>
</feature>
<evidence type="ECO:0000259" key="10">
    <source>
        <dbReference type="PROSITE" id="PS50109"/>
    </source>
</evidence>
<keyword evidence="9" id="KW-1133">Transmembrane helix</keyword>
<evidence type="ECO:0000256" key="7">
    <source>
        <dbReference type="ARBA" id="ARBA00022840"/>
    </source>
</evidence>
<keyword evidence="9" id="KW-0812">Transmembrane</keyword>
<dbReference type="CDD" id="cd00082">
    <property type="entry name" value="HisKA"/>
    <property type="match status" value="1"/>
</dbReference>
<dbReference type="STRING" id="1121439.dsat_0556"/>
<reference evidence="11 12" key="1">
    <citation type="journal article" date="2013" name="Genome Announc.">
        <title>Draft genome sequences for three mercury-methylating, sulfate-reducing bacteria.</title>
        <authorList>
            <person name="Brown S.D."/>
            <person name="Hurt R.A.Jr."/>
            <person name="Gilmour C.C."/>
            <person name="Elias D.A."/>
        </authorList>
    </citation>
    <scope>NUCLEOTIDE SEQUENCE [LARGE SCALE GENOMIC DNA]</scope>
    <source>
        <strain evidence="11 12">DSM 16529</strain>
    </source>
</reference>
<keyword evidence="4" id="KW-0808">Transferase</keyword>
<keyword evidence="9" id="KW-0472">Membrane</keyword>
<keyword evidence="5" id="KW-0547">Nucleotide-binding</keyword>
<evidence type="ECO:0000313" key="11">
    <source>
        <dbReference type="EMBL" id="EPR33115.1"/>
    </source>
</evidence>
<evidence type="ECO:0000256" key="3">
    <source>
        <dbReference type="ARBA" id="ARBA00022553"/>
    </source>
</evidence>
<dbReference type="SMART" id="SM00387">
    <property type="entry name" value="HATPase_c"/>
    <property type="match status" value="1"/>
</dbReference>
<comment type="caution">
    <text evidence="11">The sequence shown here is derived from an EMBL/GenBank/DDBJ whole genome shotgun (WGS) entry which is preliminary data.</text>
</comment>
<evidence type="ECO:0000256" key="1">
    <source>
        <dbReference type="ARBA" id="ARBA00000085"/>
    </source>
</evidence>
<dbReference type="PATRIC" id="fig|1121439.3.peg.1913"/>
<evidence type="ECO:0000256" key="4">
    <source>
        <dbReference type="ARBA" id="ARBA00022679"/>
    </source>
</evidence>
<evidence type="ECO:0000256" key="9">
    <source>
        <dbReference type="SAM" id="Phobius"/>
    </source>
</evidence>
<proteinExistence type="predicted"/>
<dbReference type="InterPro" id="IPR004358">
    <property type="entry name" value="Sig_transdc_His_kin-like_C"/>
</dbReference>
<dbReference type="InterPro" id="IPR036097">
    <property type="entry name" value="HisK_dim/P_sf"/>
</dbReference>
<dbReference type="RefSeq" id="WP_020887250.1">
    <property type="nucleotide sequence ID" value="NZ_ATHI01000026.1"/>
</dbReference>
<dbReference type="Proteomes" id="UP000014975">
    <property type="component" value="Unassembled WGS sequence"/>
</dbReference>
<name>S7T988_9BACT</name>
<dbReference type="Gene3D" id="1.10.287.130">
    <property type="match status" value="1"/>
</dbReference>
<dbReference type="InterPro" id="IPR003661">
    <property type="entry name" value="HisK_dim/P_dom"/>
</dbReference>
<evidence type="ECO:0000313" key="12">
    <source>
        <dbReference type="Proteomes" id="UP000014975"/>
    </source>
</evidence>
<dbReference type="GO" id="GO:0005524">
    <property type="term" value="F:ATP binding"/>
    <property type="evidence" value="ECO:0007669"/>
    <property type="project" value="UniProtKB-KW"/>
</dbReference>
<comment type="catalytic activity">
    <reaction evidence="1">
        <text>ATP + protein L-histidine = ADP + protein N-phospho-L-histidine.</text>
        <dbReference type="EC" id="2.7.13.3"/>
    </reaction>
</comment>
<dbReference type="Gene3D" id="3.30.565.10">
    <property type="entry name" value="Histidine kinase-like ATPase, C-terminal domain"/>
    <property type="match status" value="1"/>
</dbReference>
<gene>
    <name evidence="11" type="ORF">dsat_0556</name>
</gene>
<keyword evidence="3" id="KW-0597">Phosphoprotein</keyword>
<feature type="domain" description="Histidine kinase" evidence="10">
    <location>
        <begin position="339"/>
        <end position="557"/>
    </location>
</feature>
<evidence type="ECO:0000256" key="5">
    <source>
        <dbReference type="ARBA" id="ARBA00022741"/>
    </source>
</evidence>
<protein>
    <recommendedName>
        <fullName evidence="2">histidine kinase</fullName>
        <ecNumber evidence="2">2.7.13.3</ecNumber>
    </recommendedName>
</protein>
<dbReference type="EMBL" id="ATHI01000026">
    <property type="protein sequence ID" value="EPR33115.1"/>
    <property type="molecule type" value="Genomic_DNA"/>
</dbReference>
<sequence>MLNALSDNKKRRIVFTVLVYIFMPAIFVAAGAFIYSINEIDGDTRSRFKENMEIMARKYKKNTDVNIKDLLSIVQFTSDLHSLGELRSPENLASVFSKMDRDFDHVFEDIGILGEDGKHLAYVGPHDLLEMDYSKEEWFLDVMENGVTVSDVFLGYRRSPHFIIAIKKENGKQTWVMRVTVNVFLFSSLLDNIRLGRTGEVFIVNSEGVLQTRSLTHGAILQKVDDALLRSISTGADGSFKRELQGVVFDYTIARLTSKSDWWLVVQREERELNQALRTRTANYALLFGVCVLLLAGAAVLGLRLLLAQVEKIDMEKTLLNDQVIQSQKLAAIGQLSAGIAHEINNPLAIIGEEAGWLQDLLKRETMARFAEIDEFHDSLREIVTQAGRCREITHKLLSFARKMDSTIRDVDMHTLVSEVVGMREREATLNNISIVKEFASDLPIIHSEPSLLRQVLLNLLNNAIDAIHGGGRITISVSKLSEGGITVSISDTGIGIPKENLDKIFDPFFTTKEPGRGTGLGLSICHGIIQKLGGEISVHSQPGEGTTFIINLPQEAPADIR</sequence>
<dbReference type="Pfam" id="PF00512">
    <property type="entry name" value="HisKA"/>
    <property type="match status" value="1"/>
</dbReference>
<dbReference type="PANTHER" id="PTHR43065:SF46">
    <property type="entry name" value="C4-DICARBOXYLATE TRANSPORT SENSOR PROTEIN DCTB"/>
    <property type="match status" value="1"/>
</dbReference>
<dbReference type="GO" id="GO:0000155">
    <property type="term" value="F:phosphorelay sensor kinase activity"/>
    <property type="evidence" value="ECO:0007669"/>
    <property type="project" value="InterPro"/>
</dbReference>
<dbReference type="InterPro" id="IPR036890">
    <property type="entry name" value="HATPase_C_sf"/>
</dbReference>
<evidence type="ECO:0000256" key="8">
    <source>
        <dbReference type="ARBA" id="ARBA00023012"/>
    </source>
</evidence>
<keyword evidence="6 11" id="KW-0418">Kinase</keyword>
<feature type="transmembrane region" description="Helical" evidence="9">
    <location>
        <begin position="284"/>
        <end position="307"/>
    </location>
</feature>
<organism evidence="11 12">
    <name type="scientific">Alkalidesulfovibrio alkalitolerans DSM 16529</name>
    <dbReference type="NCBI Taxonomy" id="1121439"/>
    <lineage>
        <taxon>Bacteria</taxon>
        <taxon>Pseudomonadati</taxon>
        <taxon>Thermodesulfobacteriota</taxon>
        <taxon>Desulfovibrionia</taxon>
        <taxon>Desulfovibrionales</taxon>
        <taxon>Desulfovibrionaceae</taxon>
        <taxon>Alkalidesulfovibrio</taxon>
    </lineage>
</organism>
<dbReference type="SUPFAM" id="SSF47384">
    <property type="entry name" value="Homodimeric domain of signal transducing histidine kinase"/>
    <property type="match status" value="1"/>
</dbReference>